<dbReference type="HOGENOM" id="CLU_012817_15_0_6"/>
<name>S5TFL5_9GAMM</name>
<proteinExistence type="inferred from homology"/>
<gene>
    <name evidence="3" type="ORF">CYCME_1308</name>
</gene>
<accession>S5TFL5</accession>
<evidence type="ECO:0000313" key="4">
    <source>
        <dbReference type="Proteomes" id="UP000015380"/>
    </source>
</evidence>
<dbReference type="GO" id="GO:0015562">
    <property type="term" value="F:efflux transmembrane transporter activity"/>
    <property type="evidence" value="ECO:0007669"/>
    <property type="project" value="InterPro"/>
</dbReference>
<reference evidence="3 4" key="1">
    <citation type="submission" date="2013-05" db="EMBL/GenBank/DDBJ databases">
        <title>Between feast and famine: a lifestyle of most important marine PAH-degrading bacterium Cycloclasticus sp. 7ME.</title>
        <authorList>
            <person name="Yakimov M.M."/>
            <person name="Messina E."/>
            <person name="Genovese M."/>
            <person name="Denaro R."/>
            <person name="Crisafi F."/>
            <person name="Russo D."/>
            <person name="Cappello S."/>
            <person name="Santisi S."/>
            <person name="Smedile F."/>
            <person name="Golyshina O.V."/>
            <person name="Tran H."/>
            <person name="Pieper D.H."/>
            <person name="Golyshin P.N."/>
            <person name="Giuliano L."/>
        </authorList>
    </citation>
    <scope>NUCLEOTIDE SEQUENCE [LARGE SCALE GENOMIC DNA]</scope>
    <source>
        <strain evidence="3 4">78-ME</strain>
    </source>
</reference>
<dbReference type="InterPro" id="IPR010131">
    <property type="entry name" value="MdtP/NodT-like"/>
</dbReference>
<feature type="signal peptide" evidence="2">
    <location>
        <begin position="1"/>
        <end position="36"/>
    </location>
</feature>
<dbReference type="Pfam" id="PF02321">
    <property type="entry name" value="OEP"/>
    <property type="match status" value="1"/>
</dbReference>
<dbReference type="PANTHER" id="PTHR30203:SF24">
    <property type="entry name" value="BLR4935 PROTEIN"/>
    <property type="match status" value="1"/>
</dbReference>
<dbReference type="eggNOG" id="COG1538">
    <property type="taxonomic scope" value="Bacteria"/>
</dbReference>
<organism evidence="3 4">
    <name type="scientific">Cycloclasticus zancles 78-ME</name>
    <dbReference type="NCBI Taxonomy" id="1198232"/>
    <lineage>
        <taxon>Bacteria</taxon>
        <taxon>Pseudomonadati</taxon>
        <taxon>Pseudomonadota</taxon>
        <taxon>Gammaproteobacteria</taxon>
        <taxon>Thiotrichales</taxon>
        <taxon>Piscirickettsiaceae</taxon>
        <taxon>Cycloclasticus</taxon>
    </lineage>
</organism>
<dbReference type="EMBL" id="CP005996">
    <property type="protein sequence ID" value="AGS39637.1"/>
    <property type="molecule type" value="Genomic_DNA"/>
</dbReference>
<dbReference type="PANTHER" id="PTHR30203">
    <property type="entry name" value="OUTER MEMBRANE CATION EFFLUX PROTEIN"/>
    <property type="match status" value="1"/>
</dbReference>
<dbReference type="InterPro" id="IPR003423">
    <property type="entry name" value="OMP_efflux"/>
</dbReference>
<comment type="similarity">
    <text evidence="1">Belongs to the outer membrane factor (OMF) (TC 1.B.17) family.</text>
</comment>
<dbReference type="RefSeq" id="WP_020932485.1">
    <property type="nucleotide sequence ID" value="NC_021917.1"/>
</dbReference>
<keyword evidence="4" id="KW-1185">Reference proteome</keyword>
<evidence type="ECO:0000256" key="2">
    <source>
        <dbReference type="SAM" id="SignalP"/>
    </source>
</evidence>
<keyword evidence="2" id="KW-0732">Signal</keyword>
<sequence length="446" mass="50469">MKFDNRNLRVNGFTPRRWASSMLVVLVSLNANILQAGEQVDDLVLTEMQAVAIAVRDNPNLAQMKERYKAFGEVPSQVGSLPDPTISFNAMNFPTDTFARDQEPMTQVQIGFSQELPFPGKLGLKEEAAQFDAIGAGHLVDEVRLQLIKKVKSNWWQLYYLDRALETIEINKSLLKQFITIAKVKYETGKGLQQDVLLSQLELSKLLDQEIKVKAIRRNQAIRLNILMDQPAKDTLLLPNQVSKKLLSLPMEQQLYEAADLKRPVLKQVRVKIKSAKTRLDLANRDYYPDFKLGMTYGDRTGDNTPFVGGSRSNFLSLMVGIKIPFYADSKQSKAVNQKSYELQKIRYEFTDQKSVVRGEISSAVTDYMQAKEQFSLFGTGIVPQAQQTVSSMLAGYQVSEVDFLNLIRSQITLFNYELQYWKALSDAKQALARLEAATGEEVINE</sequence>
<dbReference type="PATRIC" id="fig|1198232.3.peg.1303"/>
<feature type="chain" id="PRO_5004532428" evidence="2">
    <location>
        <begin position="37"/>
        <end position="446"/>
    </location>
</feature>
<dbReference type="Gene3D" id="1.20.1600.10">
    <property type="entry name" value="Outer membrane efflux proteins (OEP)"/>
    <property type="match status" value="1"/>
</dbReference>
<dbReference type="AlphaFoldDB" id="S5TFL5"/>
<evidence type="ECO:0000256" key="1">
    <source>
        <dbReference type="ARBA" id="ARBA00007613"/>
    </source>
</evidence>
<dbReference type="SUPFAM" id="SSF56954">
    <property type="entry name" value="Outer membrane efflux proteins (OEP)"/>
    <property type="match status" value="1"/>
</dbReference>
<dbReference type="KEGG" id="cza:CYCME_1308"/>
<evidence type="ECO:0000313" key="3">
    <source>
        <dbReference type="EMBL" id="AGS39637.1"/>
    </source>
</evidence>
<dbReference type="Proteomes" id="UP000015380">
    <property type="component" value="Chromosome"/>
</dbReference>
<reference evidence="4" key="2">
    <citation type="journal article" date="2016" name="Environ. Microbiol. Rep.">
        <title>Analysis of defence systems and a conjugative IncP-1 plasmid in the marine polyaromatic hydrocarbons-degrading bacterium Cycloclasticus sp. 78-ME.</title>
        <authorList>
            <person name="Yakimov M.M."/>
            <person name="Crisafi F."/>
            <person name="Messina E."/>
            <person name="Smedile F."/>
            <person name="Lopatina A."/>
            <person name="Denaro R."/>
            <person name="Pieper D.H."/>
            <person name="Golyshin P.N."/>
            <person name="Giuliano L."/>
        </authorList>
    </citation>
    <scope>NUCLEOTIDE SEQUENCE [LARGE SCALE GENOMIC DNA]</scope>
    <source>
        <strain evidence="4">78-ME</strain>
    </source>
</reference>
<protein>
    <submittedName>
        <fullName evidence="3">Outer membrane efflux protein, CzcC family</fullName>
    </submittedName>
</protein>